<evidence type="ECO:0000313" key="2">
    <source>
        <dbReference type="EMBL" id="AWV97205.1"/>
    </source>
</evidence>
<reference evidence="2 3" key="1">
    <citation type="submission" date="2018-05" db="EMBL/GenBank/DDBJ databases">
        <title>Complete genome sequence of Arcticibacterium luteifluviistationis SM1504T, a cytophagaceae bacterium isolated from Arctic surface seawater.</title>
        <authorList>
            <person name="Li Y."/>
            <person name="Qin Q.-L."/>
        </authorList>
    </citation>
    <scope>NUCLEOTIDE SEQUENCE [LARGE SCALE GENOMIC DNA]</scope>
    <source>
        <strain evidence="2 3">SM1504</strain>
    </source>
</reference>
<name>A0A2Z4G7X6_9BACT</name>
<feature type="signal peptide" evidence="1">
    <location>
        <begin position="1"/>
        <end position="21"/>
    </location>
</feature>
<dbReference type="EMBL" id="CP029480">
    <property type="protein sequence ID" value="AWV97205.1"/>
    <property type="molecule type" value="Genomic_DNA"/>
</dbReference>
<dbReference type="AlphaFoldDB" id="A0A2Z4G7X6"/>
<gene>
    <name evidence="2" type="ORF">DJ013_03075</name>
</gene>
<dbReference type="OrthoDB" id="9790491at2"/>
<evidence type="ECO:0000313" key="3">
    <source>
        <dbReference type="Proteomes" id="UP000249873"/>
    </source>
</evidence>
<keyword evidence="1" id="KW-0732">Signal</keyword>
<evidence type="ECO:0008006" key="4">
    <source>
        <dbReference type="Google" id="ProtNLM"/>
    </source>
</evidence>
<keyword evidence="3" id="KW-1185">Reference proteome</keyword>
<feature type="chain" id="PRO_5016465325" description="Outer membrane protein beta-barrel domain-containing protein" evidence="1">
    <location>
        <begin position="22"/>
        <end position="195"/>
    </location>
</feature>
<dbReference type="Proteomes" id="UP000249873">
    <property type="component" value="Chromosome"/>
</dbReference>
<dbReference type="RefSeq" id="WP_111370307.1">
    <property type="nucleotide sequence ID" value="NZ_CP029480.1"/>
</dbReference>
<organism evidence="2 3">
    <name type="scientific">Arcticibacterium luteifluviistationis</name>
    <dbReference type="NCBI Taxonomy" id="1784714"/>
    <lineage>
        <taxon>Bacteria</taxon>
        <taxon>Pseudomonadati</taxon>
        <taxon>Bacteroidota</taxon>
        <taxon>Cytophagia</taxon>
        <taxon>Cytophagales</taxon>
        <taxon>Leadbetterellaceae</taxon>
        <taxon>Arcticibacterium</taxon>
    </lineage>
</organism>
<dbReference type="KEGG" id="als:DJ013_03075"/>
<proteinExistence type="predicted"/>
<protein>
    <recommendedName>
        <fullName evidence="4">Outer membrane protein beta-barrel domain-containing protein</fullName>
    </recommendedName>
</protein>
<evidence type="ECO:0000256" key="1">
    <source>
        <dbReference type="SAM" id="SignalP"/>
    </source>
</evidence>
<accession>A0A2Z4G7X6</accession>
<sequence length="195" mass="21556">MKKSFFLGIIAMLLISLDSTAQYNNNIAVGLKIGEPIGLNIRKYFQYGDKTFDINIGSYGLLYGQHRKYRDGPYHLKNSNGKYTSSQPAGMMFQGIYSWHRPVGKGDAIKVYYGFGGQVNYRTYVSKDNLIGTNQNGEKHVSMGPTGNAGIEYNLPGNDVGIFLDAGGYVEIVPDLLFMHPQLSAGVRVNIVRGK</sequence>